<proteinExistence type="predicted"/>
<protein>
    <submittedName>
        <fullName evidence="1">Uncharacterized protein</fullName>
    </submittedName>
</protein>
<dbReference type="AlphaFoldDB" id="A0A2H0B6L7"/>
<accession>A0A2H0B6L7</accession>
<dbReference type="EMBL" id="PCSR01000039">
    <property type="protein sequence ID" value="PIP53287.1"/>
    <property type="molecule type" value="Genomic_DNA"/>
</dbReference>
<name>A0A2H0B6L7_9BACT</name>
<dbReference type="Proteomes" id="UP000229459">
    <property type="component" value="Unassembled WGS sequence"/>
</dbReference>
<sequence>MPEILNEAKAAEQRVRHLSSQELFDRLALAESFTSIEGLFDVDTSLRTKNKDALCGWCGDDDIF</sequence>
<reference evidence="1 2" key="1">
    <citation type="submission" date="2017-09" db="EMBL/GenBank/DDBJ databases">
        <title>Depth-based differentiation of microbial function through sediment-hosted aquifers and enrichment of novel symbionts in the deep terrestrial subsurface.</title>
        <authorList>
            <person name="Probst A.J."/>
            <person name="Ladd B."/>
            <person name="Jarett J.K."/>
            <person name="Geller-Mcgrath D.E."/>
            <person name="Sieber C.M."/>
            <person name="Emerson J.B."/>
            <person name="Anantharaman K."/>
            <person name="Thomas B.C."/>
            <person name="Malmstrom R."/>
            <person name="Stieglmeier M."/>
            <person name="Klingl A."/>
            <person name="Woyke T."/>
            <person name="Ryan C.M."/>
            <person name="Banfield J.F."/>
        </authorList>
    </citation>
    <scope>NUCLEOTIDE SEQUENCE [LARGE SCALE GENOMIC DNA]</scope>
    <source>
        <strain evidence="1">CG23_combo_of_CG06-09_8_20_14_all_34_8</strain>
    </source>
</reference>
<comment type="caution">
    <text evidence="1">The sequence shown here is derived from an EMBL/GenBank/DDBJ whole genome shotgun (WGS) entry which is preliminary data.</text>
</comment>
<gene>
    <name evidence="1" type="ORF">COX08_01795</name>
</gene>
<evidence type="ECO:0000313" key="2">
    <source>
        <dbReference type="Proteomes" id="UP000229459"/>
    </source>
</evidence>
<evidence type="ECO:0000313" key="1">
    <source>
        <dbReference type="EMBL" id="PIP53287.1"/>
    </source>
</evidence>
<organism evidence="1 2">
    <name type="scientific">Candidatus Beckwithbacteria bacterium CG23_combo_of_CG06-09_8_20_14_all_34_8</name>
    <dbReference type="NCBI Taxonomy" id="1974497"/>
    <lineage>
        <taxon>Bacteria</taxon>
        <taxon>Candidatus Beckwithiibacteriota</taxon>
    </lineage>
</organism>